<feature type="transmembrane region" description="Helical" evidence="1">
    <location>
        <begin position="42"/>
        <end position="75"/>
    </location>
</feature>
<dbReference type="Proteomes" id="UP000005237">
    <property type="component" value="Unassembled WGS sequence"/>
</dbReference>
<keyword evidence="1" id="KW-0472">Membrane</keyword>
<keyword evidence="1" id="KW-0812">Transmembrane</keyword>
<sequence>MYIHWSHHYLPKTFGILSFFFNPLFMWLILSEKKAAIGKYRYLLIGFAIFDMVYSSVELVVPVAIHGTGAAFVIYLVDGPFYGTGDLGQLAVSIRCGCIALSYGILVIHFVYRYFVLFNTNIIDMMLRPSGLVGLLIFFLCHGIAWSSVCELFLYGDKEVADYIYEPFQEAYNVDSHELSMLMALFFDASPEIKKRSWIGILILTGISTYAVSLYFSLGWKIMRKLADNPGVSKTTQKMHRQLFKALAVQTFIPIVISFSPCMMAWYGPVLGIDLGMWNNYLGVIALSAFPVLDPLAIIILLPNYRNKLLGIVKHPKKLIFTVTSSVNPNTDSSMATQVY</sequence>
<feature type="transmembrane region" description="Helical" evidence="1">
    <location>
        <begin position="198"/>
        <end position="222"/>
    </location>
</feature>
<organism evidence="2 3">
    <name type="scientific">Caenorhabditis japonica</name>
    <dbReference type="NCBI Taxonomy" id="281687"/>
    <lineage>
        <taxon>Eukaryota</taxon>
        <taxon>Metazoa</taxon>
        <taxon>Ecdysozoa</taxon>
        <taxon>Nematoda</taxon>
        <taxon>Chromadorea</taxon>
        <taxon>Rhabditida</taxon>
        <taxon>Rhabditina</taxon>
        <taxon>Rhabditomorpha</taxon>
        <taxon>Rhabditoidea</taxon>
        <taxon>Rhabditidae</taxon>
        <taxon>Peloderinae</taxon>
        <taxon>Caenorhabditis</taxon>
    </lineage>
</organism>
<feature type="transmembrane region" description="Helical" evidence="1">
    <location>
        <begin position="280"/>
        <end position="302"/>
    </location>
</feature>
<protein>
    <submittedName>
        <fullName evidence="2">Uncharacterized protein</fullName>
    </submittedName>
</protein>
<reference evidence="3" key="1">
    <citation type="submission" date="2010-08" db="EMBL/GenBank/DDBJ databases">
        <authorList>
            <consortium name="Caenorhabditis japonica Sequencing Consortium"/>
            <person name="Wilson R.K."/>
        </authorList>
    </citation>
    <scope>NUCLEOTIDE SEQUENCE [LARGE SCALE GENOMIC DNA]</scope>
    <source>
        <strain evidence="3">DF5081</strain>
    </source>
</reference>
<dbReference type="SUPFAM" id="SSF81321">
    <property type="entry name" value="Family A G protein-coupled receptor-like"/>
    <property type="match status" value="1"/>
</dbReference>
<feature type="transmembrane region" description="Helical" evidence="1">
    <location>
        <begin position="243"/>
        <end position="268"/>
    </location>
</feature>
<dbReference type="PANTHER" id="PTHR45907">
    <property type="entry name" value="SERPENTINE RECEPTOR, CLASS J"/>
    <property type="match status" value="1"/>
</dbReference>
<evidence type="ECO:0000256" key="1">
    <source>
        <dbReference type="SAM" id="Phobius"/>
    </source>
</evidence>
<accession>A0A8R1DY19</accession>
<dbReference type="PANTHER" id="PTHR45907:SF16">
    <property type="entry name" value="SERPENTINE RECEPTOR, CLASS J"/>
    <property type="match status" value="1"/>
</dbReference>
<name>A0A8R1DY19_CAEJA</name>
<dbReference type="Pfam" id="PF10319">
    <property type="entry name" value="7TM_GPCR_Srj"/>
    <property type="match status" value="1"/>
</dbReference>
<keyword evidence="3" id="KW-1185">Reference proteome</keyword>
<proteinExistence type="predicted"/>
<feature type="transmembrane region" description="Helical" evidence="1">
    <location>
        <begin position="12"/>
        <end position="30"/>
    </location>
</feature>
<dbReference type="InterPro" id="IPR019423">
    <property type="entry name" value="7TM_GPCR_serpentine_rcpt_Srj"/>
</dbReference>
<reference evidence="2" key="2">
    <citation type="submission" date="2022-06" db="UniProtKB">
        <authorList>
            <consortium name="EnsemblMetazoa"/>
        </authorList>
    </citation>
    <scope>IDENTIFICATION</scope>
    <source>
        <strain evidence="2">DF5081</strain>
    </source>
</reference>
<dbReference type="EnsemblMetazoa" id="CJA13589a.1">
    <property type="protein sequence ID" value="CJA13589a.1"/>
    <property type="gene ID" value="WBGene00132793"/>
</dbReference>
<feature type="transmembrane region" description="Helical" evidence="1">
    <location>
        <begin position="132"/>
        <end position="155"/>
    </location>
</feature>
<evidence type="ECO:0000313" key="2">
    <source>
        <dbReference type="EnsemblMetazoa" id="CJA13589a.1"/>
    </source>
</evidence>
<dbReference type="OMA" id="MYIHWSH"/>
<dbReference type="AlphaFoldDB" id="A0A8R1DY19"/>
<feature type="transmembrane region" description="Helical" evidence="1">
    <location>
        <begin position="87"/>
        <end position="112"/>
    </location>
</feature>
<keyword evidence="1" id="KW-1133">Transmembrane helix</keyword>
<evidence type="ECO:0000313" key="3">
    <source>
        <dbReference type="Proteomes" id="UP000005237"/>
    </source>
</evidence>